<evidence type="ECO:0000256" key="1">
    <source>
        <dbReference type="SAM" id="Coils"/>
    </source>
</evidence>
<dbReference type="Proteomes" id="UP000317178">
    <property type="component" value="Chromosome"/>
</dbReference>
<name>A0A518CIH3_9PLAN</name>
<evidence type="ECO:0000256" key="2">
    <source>
        <dbReference type="SAM" id="Phobius"/>
    </source>
</evidence>
<proteinExistence type="predicted"/>
<dbReference type="AlphaFoldDB" id="A0A518CIH3"/>
<keyword evidence="2" id="KW-1133">Transmembrane helix</keyword>
<keyword evidence="1" id="KW-0175">Coiled coil</keyword>
<keyword evidence="2" id="KW-0472">Membrane</keyword>
<feature type="transmembrane region" description="Helical" evidence="2">
    <location>
        <begin position="199"/>
        <end position="219"/>
    </location>
</feature>
<evidence type="ECO:0000313" key="3">
    <source>
        <dbReference type="EMBL" id="QDU79028.1"/>
    </source>
</evidence>
<reference evidence="3 4" key="1">
    <citation type="submission" date="2019-02" db="EMBL/GenBank/DDBJ databases">
        <title>Deep-cultivation of Planctomycetes and their phenomic and genomic characterization uncovers novel biology.</title>
        <authorList>
            <person name="Wiegand S."/>
            <person name="Jogler M."/>
            <person name="Boedeker C."/>
            <person name="Pinto D."/>
            <person name="Vollmers J."/>
            <person name="Rivas-Marin E."/>
            <person name="Kohn T."/>
            <person name="Peeters S.H."/>
            <person name="Heuer A."/>
            <person name="Rast P."/>
            <person name="Oberbeckmann S."/>
            <person name="Bunk B."/>
            <person name="Jeske O."/>
            <person name="Meyerdierks A."/>
            <person name="Storesund J.E."/>
            <person name="Kallscheuer N."/>
            <person name="Luecker S."/>
            <person name="Lage O.M."/>
            <person name="Pohl T."/>
            <person name="Merkel B.J."/>
            <person name="Hornburger P."/>
            <person name="Mueller R.-W."/>
            <person name="Bruemmer F."/>
            <person name="Labrenz M."/>
            <person name="Spormann A.M."/>
            <person name="Op den Camp H."/>
            <person name="Overmann J."/>
            <person name="Amann R."/>
            <person name="Jetten M.S.M."/>
            <person name="Mascher T."/>
            <person name="Medema M.H."/>
            <person name="Devos D.P."/>
            <person name="Kaster A.-K."/>
            <person name="Ovreas L."/>
            <person name="Rohde M."/>
            <person name="Galperin M.Y."/>
            <person name="Jogler C."/>
        </authorList>
    </citation>
    <scope>NUCLEOTIDE SEQUENCE [LARGE SCALE GENOMIC DNA]</scope>
    <source>
        <strain evidence="3 4">Pla110</strain>
    </source>
</reference>
<feature type="coiled-coil region" evidence="1">
    <location>
        <begin position="85"/>
        <end position="112"/>
    </location>
</feature>
<feature type="transmembrane region" description="Helical" evidence="2">
    <location>
        <begin position="231"/>
        <end position="251"/>
    </location>
</feature>
<keyword evidence="4" id="KW-1185">Reference proteome</keyword>
<organism evidence="3 4">
    <name type="scientific">Polystyrenella longa</name>
    <dbReference type="NCBI Taxonomy" id="2528007"/>
    <lineage>
        <taxon>Bacteria</taxon>
        <taxon>Pseudomonadati</taxon>
        <taxon>Planctomycetota</taxon>
        <taxon>Planctomycetia</taxon>
        <taxon>Planctomycetales</taxon>
        <taxon>Planctomycetaceae</taxon>
        <taxon>Polystyrenella</taxon>
    </lineage>
</organism>
<dbReference type="RefSeq" id="WP_144993322.1">
    <property type="nucleotide sequence ID" value="NZ_CP036281.1"/>
</dbReference>
<evidence type="ECO:0000313" key="4">
    <source>
        <dbReference type="Proteomes" id="UP000317178"/>
    </source>
</evidence>
<protein>
    <submittedName>
        <fullName evidence="3">CorA-like Mg2+ transporter protein</fullName>
    </submittedName>
</protein>
<accession>A0A518CIH3</accession>
<keyword evidence="2" id="KW-0812">Transmembrane</keyword>
<sequence>MNTSNNKSEPINEYESLLPAEWNVPQVFRDRLGERVGRQRAMMIDGHLLIVLHEPPSQDDDHRNGRFFWQDEAGQWRVHSQGKKVKSITGHLDNYESRINELETEYNQADSSDDYFKTMGDLAPLLRATRNLHTTLQQARQLLKEDRELIDYRDRAYALERRADLLYHDARNGLDYAIARQHENQAKHNQQMALSSHRLNVLVAFFFPIATLSAIFGVNLEHGYEQVDGPIPFLTTIAVGLATGFILKAYVTRKQ</sequence>
<gene>
    <name evidence="3" type="ORF">Pla110_07320</name>
</gene>
<dbReference type="KEGG" id="plon:Pla110_07320"/>
<dbReference type="OrthoDB" id="192288at2"/>
<dbReference type="EMBL" id="CP036281">
    <property type="protein sequence ID" value="QDU79028.1"/>
    <property type="molecule type" value="Genomic_DNA"/>
</dbReference>